<dbReference type="PANTHER" id="PTHR43744">
    <property type="entry name" value="ABC TRANSPORTER PERMEASE PROTEIN MG189-RELATED-RELATED"/>
    <property type="match status" value="1"/>
</dbReference>
<gene>
    <name evidence="9" type="ORF">HXK00_03510</name>
</gene>
<evidence type="ECO:0000256" key="3">
    <source>
        <dbReference type="ARBA" id="ARBA00022475"/>
    </source>
</evidence>
<accession>A0A929QSG3</accession>
<evidence type="ECO:0000313" key="9">
    <source>
        <dbReference type="EMBL" id="MBF0934698.1"/>
    </source>
</evidence>
<dbReference type="Gene3D" id="1.10.3720.10">
    <property type="entry name" value="MetI-like"/>
    <property type="match status" value="1"/>
</dbReference>
<dbReference type="AlphaFoldDB" id="A0A929QSG3"/>
<dbReference type="Proteomes" id="UP000757900">
    <property type="component" value="Unassembled WGS sequence"/>
</dbReference>
<keyword evidence="2 7" id="KW-0813">Transport</keyword>
<reference evidence="9" key="1">
    <citation type="submission" date="2020-04" db="EMBL/GenBank/DDBJ databases">
        <title>Deep metagenomics examines the oral microbiome during advanced dental caries in children, revealing novel taxa and co-occurrences with host molecules.</title>
        <authorList>
            <person name="Baker J.L."/>
            <person name="Morton J.T."/>
            <person name="Dinis M."/>
            <person name="Alvarez R."/>
            <person name="Tran N.C."/>
            <person name="Knight R."/>
            <person name="Edlund A."/>
        </authorList>
    </citation>
    <scope>NUCLEOTIDE SEQUENCE</scope>
    <source>
        <strain evidence="9">JCVI_23_bin.16</strain>
    </source>
</reference>
<dbReference type="GeneID" id="84816534"/>
<evidence type="ECO:0000256" key="5">
    <source>
        <dbReference type="ARBA" id="ARBA00022989"/>
    </source>
</evidence>
<keyword evidence="5 7" id="KW-1133">Transmembrane helix</keyword>
<evidence type="ECO:0000256" key="4">
    <source>
        <dbReference type="ARBA" id="ARBA00022692"/>
    </source>
</evidence>
<dbReference type="PROSITE" id="PS50928">
    <property type="entry name" value="ABC_TM1"/>
    <property type="match status" value="1"/>
</dbReference>
<dbReference type="EMBL" id="JABZFV010000053">
    <property type="protein sequence ID" value="MBF0934698.1"/>
    <property type="molecule type" value="Genomic_DNA"/>
</dbReference>
<sequence length="277" mass="30452">MEFKKFGLYNIISFTLLAFLTIFFIFPFYWIATGAFKVQDVAIAIPPEWFPMSPTLDNFKSLLVPLTARWFFNSVFVSVVTTILVCTTASLAGYALAKKRFPGAGLLFAVFIAAMALPKQVILIPLLQLITDLKLMDTYRALILPAVGWPFGIFLMKQFSHSVPDSLLESADIDGCGEIKKFVNIVLPIVKPGIGALAIFTFISSWNDYFSQLVFTNSETMKTLPLGLASMAQSAEFSLNYGVLMAGALLASLPMIIVFLMFQSFFAQGITVGAVKG</sequence>
<keyword evidence="4 7" id="KW-0812">Transmembrane</keyword>
<comment type="subcellular location">
    <subcellularLocation>
        <location evidence="1 7">Cell membrane</location>
        <topology evidence="1 7">Multi-pass membrane protein</topology>
    </subcellularLocation>
</comment>
<evidence type="ECO:0000256" key="1">
    <source>
        <dbReference type="ARBA" id="ARBA00004651"/>
    </source>
</evidence>
<feature type="transmembrane region" description="Helical" evidence="7">
    <location>
        <begin position="70"/>
        <end position="97"/>
    </location>
</feature>
<evidence type="ECO:0000259" key="8">
    <source>
        <dbReference type="PROSITE" id="PS50928"/>
    </source>
</evidence>
<feature type="transmembrane region" description="Helical" evidence="7">
    <location>
        <begin position="104"/>
        <end position="127"/>
    </location>
</feature>
<dbReference type="InterPro" id="IPR000515">
    <property type="entry name" value="MetI-like"/>
</dbReference>
<evidence type="ECO:0000256" key="2">
    <source>
        <dbReference type="ARBA" id="ARBA00022448"/>
    </source>
</evidence>
<dbReference type="RefSeq" id="WP_023391088.1">
    <property type="nucleotide sequence ID" value="NZ_CAUQPX010000001.1"/>
</dbReference>
<evidence type="ECO:0000256" key="6">
    <source>
        <dbReference type="ARBA" id="ARBA00023136"/>
    </source>
</evidence>
<dbReference type="SUPFAM" id="SSF161098">
    <property type="entry name" value="MetI-like"/>
    <property type="match status" value="1"/>
</dbReference>
<feature type="transmembrane region" description="Helical" evidence="7">
    <location>
        <begin position="7"/>
        <end position="31"/>
    </location>
</feature>
<keyword evidence="6 7" id="KW-0472">Membrane</keyword>
<dbReference type="GO" id="GO:0005886">
    <property type="term" value="C:plasma membrane"/>
    <property type="evidence" value="ECO:0007669"/>
    <property type="project" value="UniProtKB-SubCell"/>
</dbReference>
<keyword evidence="3" id="KW-1003">Cell membrane</keyword>
<feature type="transmembrane region" description="Helical" evidence="7">
    <location>
        <begin position="241"/>
        <end position="262"/>
    </location>
</feature>
<dbReference type="CDD" id="cd06261">
    <property type="entry name" value="TM_PBP2"/>
    <property type="match status" value="1"/>
</dbReference>
<name>A0A929QSG3_ABIDE</name>
<dbReference type="InterPro" id="IPR035906">
    <property type="entry name" value="MetI-like_sf"/>
</dbReference>
<evidence type="ECO:0000313" key="10">
    <source>
        <dbReference type="Proteomes" id="UP000757900"/>
    </source>
</evidence>
<feature type="transmembrane region" description="Helical" evidence="7">
    <location>
        <begin position="139"/>
        <end position="156"/>
    </location>
</feature>
<organism evidence="9 10">
    <name type="scientific">Abiotrophia defectiva</name>
    <name type="common">Streptococcus defectivus</name>
    <dbReference type="NCBI Taxonomy" id="46125"/>
    <lineage>
        <taxon>Bacteria</taxon>
        <taxon>Bacillati</taxon>
        <taxon>Bacillota</taxon>
        <taxon>Bacilli</taxon>
        <taxon>Lactobacillales</taxon>
        <taxon>Aerococcaceae</taxon>
        <taxon>Abiotrophia</taxon>
    </lineage>
</organism>
<proteinExistence type="inferred from homology"/>
<feature type="transmembrane region" description="Helical" evidence="7">
    <location>
        <begin position="182"/>
        <end position="203"/>
    </location>
</feature>
<comment type="caution">
    <text evidence="9">The sequence shown here is derived from an EMBL/GenBank/DDBJ whole genome shotgun (WGS) entry which is preliminary data.</text>
</comment>
<dbReference type="GO" id="GO:0055085">
    <property type="term" value="P:transmembrane transport"/>
    <property type="evidence" value="ECO:0007669"/>
    <property type="project" value="InterPro"/>
</dbReference>
<protein>
    <submittedName>
        <fullName evidence="9">Carbohydrate ABC transporter permease</fullName>
    </submittedName>
</protein>
<dbReference type="PANTHER" id="PTHR43744:SF12">
    <property type="entry name" value="ABC TRANSPORTER PERMEASE PROTEIN MG189-RELATED"/>
    <property type="match status" value="1"/>
</dbReference>
<evidence type="ECO:0000256" key="7">
    <source>
        <dbReference type="RuleBase" id="RU363032"/>
    </source>
</evidence>
<comment type="similarity">
    <text evidence="7">Belongs to the binding-protein-dependent transport system permease family.</text>
</comment>
<dbReference type="Pfam" id="PF00528">
    <property type="entry name" value="BPD_transp_1"/>
    <property type="match status" value="1"/>
</dbReference>
<feature type="domain" description="ABC transmembrane type-1" evidence="8">
    <location>
        <begin position="71"/>
        <end position="262"/>
    </location>
</feature>